<dbReference type="GO" id="GO:0006954">
    <property type="term" value="P:inflammatory response"/>
    <property type="evidence" value="ECO:0007669"/>
    <property type="project" value="UniProtKB-KW"/>
</dbReference>
<organism evidence="8">
    <name type="scientific">Callorhinchus milii</name>
    <name type="common">Ghost shark</name>
    <dbReference type="NCBI Taxonomy" id="7868"/>
    <lineage>
        <taxon>Eukaryota</taxon>
        <taxon>Metazoa</taxon>
        <taxon>Chordata</taxon>
        <taxon>Craniata</taxon>
        <taxon>Vertebrata</taxon>
        <taxon>Chondrichthyes</taxon>
        <taxon>Holocephali</taxon>
        <taxon>Chimaeriformes</taxon>
        <taxon>Callorhinchidae</taxon>
        <taxon>Callorhinchus</taxon>
    </lineage>
</organism>
<keyword evidence="3" id="KW-0677">Repeat</keyword>
<dbReference type="PANTHER" id="PTHR45690:SF19">
    <property type="entry name" value="NACHT, LRR AND PYD DOMAINS-CONTAINING PROTEIN 3"/>
    <property type="match status" value="1"/>
</dbReference>
<feature type="compositionally biased region" description="Basic and acidic residues" evidence="6">
    <location>
        <begin position="28"/>
        <end position="44"/>
    </location>
</feature>
<dbReference type="GO" id="GO:0005737">
    <property type="term" value="C:cytoplasm"/>
    <property type="evidence" value="ECO:0007669"/>
    <property type="project" value="UniProtKB-SubCell"/>
</dbReference>
<evidence type="ECO:0000256" key="6">
    <source>
        <dbReference type="SAM" id="MobiDB-lite"/>
    </source>
</evidence>
<sequence length="752" mass="85460">TPPEGETEEESDACPRTQGSDHQTANSAEERGPHPDPDPDHLRAEPFPGVCAPPEGETEEESGACPRSEFAGQTSVSSHSQPAIGDRPCAATSRTQAINADEGDLLKLLEGFRDGELRRVTDSYRSRLEAAAAQSVDSVASRLFEGNFIGDRDTQEVKQRVERGRSDEASGFLFSLVMKRGAKAVRAMWSVYVEIQRSNPKLQRILEEIYETGPGLPSEIGRAADRHIVPPNLTEVHRLHREYLREDTEQMNVDKFRKEDGRRSVPITRYVEPIIVRSLGPHSGNRHDLIQTGREHERLQREMLRSELERIPRRDIVGSSFTRWSRGGTSVLTGVPGIGKTTLTVKLIQDWAEGDIYPQFHFVFRIRFRRLNSHEERHTSLEGIVLALYPHLQEMIDRVWKEPDTLFFILDGLDEFEKGIDFADESRNNAVERHCFDPTSRGEVRDIVRCLVQGKLLTGCSVLLTSRPSGLTSLRKQPIVLWADILGFLDEDKQKYFRQNSINPDIGERALSCVRQNDIIYTLCYNPFYCSIACSTVSALLNKPGGTDGAKTFTITQLYSNYTAGLLQRYGGGSQRESNLRRLGGMAFEGICNRKIVFYSKQLSSHQITDSLFRSVFMTGEPGDRTEIWTFTHLTVQEFLAALAVLLRAKRGSAEQEKWKERMDKPLEDQNVEEEPSEGHGFQRWTQTKQTEEKKRLEMRREKMELMATRKLEEQNLEDILNTSITQEDGRFEIFLQFLVGLSSSRAAQYLE</sequence>
<evidence type="ECO:0000256" key="5">
    <source>
        <dbReference type="ARBA" id="ARBA00022840"/>
    </source>
</evidence>
<keyword evidence="4" id="KW-0547">Nucleotide-binding</keyword>
<feature type="region of interest" description="Disordered" evidence="6">
    <location>
        <begin position="657"/>
        <end position="693"/>
    </location>
</feature>
<accession>V9KJN8</accession>
<feature type="compositionally biased region" description="Polar residues" evidence="6">
    <location>
        <begin position="71"/>
        <end position="81"/>
    </location>
</feature>
<dbReference type="Gene3D" id="3.40.50.300">
    <property type="entry name" value="P-loop containing nucleotide triphosphate hydrolases"/>
    <property type="match status" value="1"/>
</dbReference>
<dbReference type="SUPFAM" id="SSF52540">
    <property type="entry name" value="P-loop containing nucleoside triphosphate hydrolases"/>
    <property type="match status" value="1"/>
</dbReference>
<dbReference type="InterPro" id="IPR027417">
    <property type="entry name" value="P-loop_NTPase"/>
</dbReference>
<protein>
    <submittedName>
        <fullName evidence="8">NACHT, LRR and PYD domains-containing protein 3-like protein</fullName>
    </submittedName>
</protein>
<dbReference type="EMBL" id="JW865706">
    <property type="protein sequence ID" value="AFO98223.1"/>
    <property type="molecule type" value="mRNA"/>
</dbReference>
<evidence type="ECO:0000256" key="4">
    <source>
        <dbReference type="ARBA" id="ARBA00022741"/>
    </source>
</evidence>
<dbReference type="PANTHER" id="PTHR45690">
    <property type="entry name" value="NACHT, LRR AND PYD DOMAINS-CONTAINING PROTEIN 12"/>
    <property type="match status" value="1"/>
</dbReference>
<evidence type="ECO:0000256" key="1">
    <source>
        <dbReference type="ARBA" id="ARBA00004496"/>
    </source>
</evidence>
<dbReference type="AlphaFoldDB" id="V9KJN8"/>
<dbReference type="Pfam" id="PF05729">
    <property type="entry name" value="NACHT"/>
    <property type="match status" value="1"/>
</dbReference>
<feature type="compositionally biased region" description="Basic and acidic residues" evidence="6">
    <location>
        <begin position="657"/>
        <end position="668"/>
    </location>
</feature>
<comment type="subcellular location">
    <subcellularLocation>
        <location evidence="1">Cytoplasm</location>
    </subcellularLocation>
</comment>
<dbReference type="InterPro" id="IPR041075">
    <property type="entry name" value="NOD1/2_WH"/>
</dbReference>
<feature type="compositionally biased region" description="Acidic residues" evidence="6">
    <location>
        <begin position="1"/>
        <end position="12"/>
    </location>
</feature>
<evidence type="ECO:0000256" key="2">
    <source>
        <dbReference type="ARBA" id="ARBA00022490"/>
    </source>
</evidence>
<feature type="non-terminal residue" evidence="8">
    <location>
        <position position="752"/>
    </location>
</feature>
<evidence type="ECO:0000256" key="3">
    <source>
        <dbReference type="ARBA" id="ARBA00022737"/>
    </source>
</evidence>
<evidence type="ECO:0000313" key="8">
    <source>
        <dbReference type="EMBL" id="AFO98223.1"/>
    </source>
</evidence>
<proteinExistence type="evidence at transcript level"/>
<name>V9KJN8_CALMI</name>
<feature type="compositionally biased region" description="Polar residues" evidence="6">
    <location>
        <begin position="17"/>
        <end position="27"/>
    </location>
</feature>
<dbReference type="InterPro" id="IPR007111">
    <property type="entry name" value="NACHT_NTPase"/>
</dbReference>
<feature type="region of interest" description="Disordered" evidence="6">
    <location>
        <begin position="1"/>
        <end position="92"/>
    </location>
</feature>
<dbReference type="InterPro" id="IPR050637">
    <property type="entry name" value="NLRP_innate_immun_reg"/>
</dbReference>
<keyword evidence="2" id="KW-0963">Cytoplasm</keyword>
<feature type="domain" description="NACHT" evidence="7">
    <location>
        <begin position="328"/>
        <end position="470"/>
    </location>
</feature>
<feature type="non-terminal residue" evidence="8">
    <location>
        <position position="1"/>
    </location>
</feature>
<evidence type="ECO:0000259" key="7">
    <source>
        <dbReference type="PROSITE" id="PS50837"/>
    </source>
</evidence>
<reference evidence="8" key="1">
    <citation type="journal article" date="2014" name="Nature">
        <title>Elephant shark genome provides unique insights into gnathostome evolution.</title>
        <authorList>
            <consortium name="International Elephant Shark Genome Sequencing Consortium"/>
            <person name="Venkatesh B."/>
            <person name="Lee A.P."/>
            <person name="Ravi V."/>
            <person name="Maurya A.K."/>
            <person name="Lian M.M."/>
            <person name="Swann J.B."/>
            <person name="Ohta Y."/>
            <person name="Flajnik M.F."/>
            <person name="Sutoh Y."/>
            <person name="Kasahara M."/>
            <person name="Hoon S."/>
            <person name="Gangu V."/>
            <person name="Roy S.W."/>
            <person name="Irimia M."/>
            <person name="Korzh V."/>
            <person name="Kondrychyn I."/>
            <person name="Lim Z.W."/>
            <person name="Tay B.H."/>
            <person name="Tohari S."/>
            <person name="Kong K.W."/>
            <person name="Ho S."/>
            <person name="Lorente-Galdos B."/>
            <person name="Quilez J."/>
            <person name="Marques-Bonet T."/>
            <person name="Raney B.J."/>
            <person name="Ingham P.W."/>
            <person name="Tay A."/>
            <person name="Hillier L.W."/>
            <person name="Minx P."/>
            <person name="Boehm T."/>
            <person name="Wilson R.K."/>
            <person name="Brenner S."/>
            <person name="Warren W.C."/>
        </authorList>
    </citation>
    <scope>NUCLEOTIDE SEQUENCE</scope>
    <source>
        <tissue evidence="8">Liver</tissue>
    </source>
</reference>
<dbReference type="PROSITE" id="PS50837">
    <property type="entry name" value="NACHT"/>
    <property type="match status" value="1"/>
</dbReference>
<dbReference type="GO" id="GO:0005524">
    <property type="term" value="F:ATP binding"/>
    <property type="evidence" value="ECO:0007669"/>
    <property type="project" value="UniProtKB-KW"/>
</dbReference>
<keyword evidence="5" id="KW-0067">ATP-binding</keyword>
<dbReference type="Pfam" id="PF17779">
    <property type="entry name" value="WHD_NOD2"/>
    <property type="match status" value="1"/>
</dbReference>